<evidence type="ECO:0000313" key="2">
    <source>
        <dbReference type="Proteomes" id="UP000029500"/>
    </source>
</evidence>
<sequence>MSILLIDAIQNTHKADAAFMALLGLTPAAIPTDMIKRFTKGVEPEIVVTKETVPHICQYIIPGQFTARNHLVFQGKFCIDFYGKTGYEAKLLFQRSFELFHDRRIVQPGFHSFLCALVYDGDFATGISGVKGYKGIYDVDYIRMN</sequence>
<name>A0A089M980_9BACL</name>
<reference evidence="1 2" key="1">
    <citation type="submission" date="2014-08" db="EMBL/GenBank/DDBJ databases">
        <title>Comparative genomics of the Paenibacillus odorifer group.</title>
        <authorList>
            <person name="den Bakker H.C."/>
            <person name="Tsai Y.-C."/>
            <person name="Martin N."/>
            <person name="Korlach J."/>
            <person name="Wiedmann M."/>
        </authorList>
    </citation>
    <scope>NUCLEOTIDE SEQUENCE [LARGE SCALE GENOMIC DNA]</scope>
    <source>
        <strain evidence="1 2">DSM 15220</strain>
    </source>
</reference>
<evidence type="ECO:0000313" key="1">
    <source>
        <dbReference type="EMBL" id="AIQ70361.1"/>
    </source>
</evidence>
<dbReference type="AlphaFoldDB" id="A0A089M980"/>
<gene>
    <name evidence="1" type="ORF">PGRAT_24060</name>
</gene>
<organism evidence="1 2">
    <name type="scientific">Paenibacillus graminis</name>
    <dbReference type="NCBI Taxonomy" id="189425"/>
    <lineage>
        <taxon>Bacteria</taxon>
        <taxon>Bacillati</taxon>
        <taxon>Bacillota</taxon>
        <taxon>Bacilli</taxon>
        <taxon>Bacillales</taxon>
        <taxon>Paenibacillaceae</taxon>
        <taxon>Paenibacillus</taxon>
    </lineage>
</organism>
<protein>
    <submittedName>
        <fullName evidence="1">Uncharacterized protein</fullName>
    </submittedName>
</protein>
<keyword evidence="2" id="KW-1185">Reference proteome</keyword>
<dbReference type="HOGENOM" id="CLU_1794605_0_0_9"/>
<accession>A0A089M980</accession>
<dbReference type="eggNOG" id="ENOG502ZXGQ">
    <property type="taxonomic scope" value="Bacteria"/>
</dbReference>
<dbReference type="OrthoDB" id="2629980at2"/>
<dbReference type="KEGG" id="pgm:PGRAT_24060"/>
<dbReference type="STRING" id="189425.PGRAT_24060"/>
<dbReference type="Proteomes" id="UP000029500">
    <property type="component" value="Chromosome"/>
</dbReference>
<dbReference type="EMBL" id="CP009287">
    <property type="protein sequence ID" value="AIQ70361.1"/>
    <property type="molecule type" value="Genomic_DNA"/>
</dbReference>
<proteinExistence type="predicted"/>
<dbReference type="RefSeq" id="WP_025706331.1">
    <property type="nucleotide sequence ID" value="NZ_CP009287.1"/>
</dbReference>